<gene>
    <name evidence="1" type="ORF">A4V03_04450</name>
</gene>
<keyword evidence="2" id="KW-1185">Reference proteome</keyword>
<protein>
    <submittedName>
        <fullName evidence="1">Uncharacterized protein</fullName>
    </submittedName>
</protein>
<accession>A0A1C7GYX4</accession>
<dbReference type="EMBL" id="CP015401">
    <property type="protein sequence ID" value="ANU56916.1"/>
    <property type="molecule type" value="Genomic_DNA"/>
</dbReference>
<proteinExistence type="predicted"/>
<name>A0A1C7GYX4_9BACE</name>
<dbReference type="Proteomes" id="UP000092631">
    <property type="component" value="Chromosome"/>
</dbReference>
<evidence type="ECO:0000313" key="1">
    <source>
        <dbReference type="EMBL" id="ANU56916.1"/>
    </source>
</evidence>
<dbReference type="AlphaFoldDB" id="A0A1C7GYX4"/>
<dbReference type="RefSeq" id="WP_065538107.1">
    <property type="nucleotide sequence ID" value="NZ_CASOOE010000297.1"/>
</dbReference>
<reference evidence="2" key="1">
    <citation type="submission" date="2016-04" db="EMBL/GenBank/DDBJ databases">
        <title>Complete Genome Sequences of Twelve Strains of a Stable Defined Moderately Diverse Mouse Microbiota 2 (sDMDMm2).</title>
        <authorList>
            <person name="Uchimura Y."/>
            <person name="Wyss M."/>
            <person name="Brugiroux S."/>
            <person name="Limenitakis J.P."/>
            <person name="Stecher B."/>
            <person name="McCoy K.D."/>
            <person name="Macpherson A.J."/>
        </authorList>
    </citation>
    <scope>NUCLEOTIDE SEQUENCE [LARGE SCALE GENOMIC DNA]</scope>
    <source>
        <strain evidence="2">I48</strain>
    </source>
</reference>
<organism evidence="1 2">
    <name type="scientific">Bacteroides caecimuris</name>
    <dbReference type="NCBI Taxonomy" id="1796613"/>
    <lineage>
        <taxon>Bacteria</taxon>
        <taxon>Pseudomonadati</taxon>
        <taxon>Bacteroidota</taxon>
        <taxon>Bacteroidia</taxon>
        <taxon>Bacteroidales</taxon>
        <taxon>Bacteroidaceae</taxon>
        <taxon>Bacteroides</taxon>
    </lineage>
</organism>
<sequence>MQRNRNVEPHIVHSSVKGGRKALDNGMVTAAPRIYVENHHANLVIRLKFPTLYYSKTQTQRFFIYTRKYDIASDVVLLCHKQLFLICTDTYKQVLEFYCPQR</sequence>
<evidence type="ECO:0000313" key="2">
    <source>
        <dbReference type="Proteomes" id="UP000092631"/>
    </source>
</evidence>
<dbReference type="KEGG" id="bcae:A4V03_04450"/>